<sequence length="46" mass="5671">MHNDTPDWNLTFSYIAILRHKKNSGKRVQKKAERYHEFCLQNEFYI</sequence>
<dbReference type="EMBL" id="ANMI01000083">
    <property type="protein sequence ID" value="EPC30076.1"/>
    <property type="molecule type" value="Genomic_DNA"/>
</dbReference>
<organism evidence="1 2">
    <name type="scientific">Lacticaseibacillus paracasei subsp. paracasei Lpp22</name>
    <dbReference type="NCBI Taxonomy" id="1256221"/>
    <lineage>
        <taxon>Bacteria</taxon>
        <taxon>Bacillati</taxon>
        <taxon>Bacillota</taxon>
        <taxon>Bacilli</taxon>
        <taxon>Lactobacillales</taxon>
        <taxon>Lactobacillaceae</taxon>
        <taxon>Lacticaseibacillus</taxon>
    </lineage>
</organism>
<protein>
    <submittedName>
        <fullName evidence="1">Uncharacterized protein</fullName>
    </submittedName>
</protein>
<gene>
    <name evidence="1" type="ORF">Lpp22_1286</name>
</gene>
<reference evidence="1 2" key="1">
    <citation type="journal article" date="2013" name="PLoS ONE">
        <title>Lactobacillus paracasei comparative genomics: towards species pan-genome definition and exploitation of diversity.</title>
        <authorList>
            <person name="Smokvina T."/>
            <person name="Wels M."/>
            <person name="Polka J."/>
            <person name="Chervaux C."/>
            <person name="Brisse S."/>
            <person name="Boekhorst J."/>
            <person name="van Hylckama Vlieg J.E."/>
            <person name="Siezen R.J."/>
        </authorList>
    </citation>
    <scope>NUCLEOTIDE SEQUENCE [LARGE SCALE GENOMIC DNA]</scope>
    <source>
        <strain evidence="1 2">Lpp22</strain>
    </source>
</reference>
<dbReference type="AlphaFoldDB" id="A0A8E0IAF3"/>
<name>A0A8E0IAF3_LACPA</name>
<dbReference type="Proteomes" id="UP000014257">
    <property type="component" value="Unassembled WGS sequence"/>
</dbReference>
<evidence type="ECO:0000313" key="2">
    <source>
        <dbReference type="Proteomes" id="UP000014257"/>
    </source>
</evidence>
<accession>A0A8E0IAF3</accession>
<comment type="caution">
    <text evidence="1">The sequence shown here is derived from an EMBL/GenBank/DDBJ whole genome shotgun (WGS) entry which is preliminary data.</text>
</comment>
<proteinExistence type="predicted"/>
<evidence type="ECO:0000313" key="1">
    <source>
        <dbReference type="EMBL" id="EPC30076.1"/>
    </source>
</evidence>